<sequence>MPRCSNNHLFVLSTAAIGRASFHSGYTQVTSRCRIQSDLSVFNSRKMCVGMADRSEQQHFMYNPRPLKLFLIATISGNTIESH</sequence>
<evidence type="ECO:0000313" key="1">
    <source>
        <dbReference type="EMBL" id="CAG20601.1"/>
    </source>
</evidence>
<proteinExistence type="predicted"/>
<dbReference type="Proteomes" id="UP000000593">
    <property type="component" value="Chromosome 1"/>
</dbReference>
<dbReference type="AlphaFoldDB" id="Q6LQ25"/>
<dbReference type="HOGENOM" id="CLU_2539642_0_0_6"/>
<protein>
    <submittedName>
        <fullName evidence="1">Uncharacterized protein</fullName>
    </submittedName>
</protein>
<evidence type="ECO:0000313" key="2">
    <source>
        <dbReference type="Proteomes" id="UP000000593"/>
    </source>
</evidence>
<name>Q6LQ25_PHOPR</name>
<accession>Q6LQ25</accession>
<keyword evidence="2" id="KW-1185">Reference proteome</keyword>
<dbReference type="EMBL" id="CR378670">
    <property type="protein sequence ID" value="CAG20601.1"/>
    <property type="molecule type" value="Genomic_DNA"/>
</dbReference>
<dbReference type="KEGG" id="ppr:PBPRA2205"/>
<organism evidence="1 2">
    <name type="scientific">Photobacterium profundum (strain SS9)</name>
    <dbReference type="NCBI Taxonomy" id="298386"/>
    <lineage>
        <taxon>Bacteria</taxon>
        <taxon>Pseudomonadati</taxon>
        <taxon>Pseudomonadota</taxon>
        <taxon>Gammaproteobacteria</taxon>
        <taxon>Vibrionales</taxon>
        <taxon>Vibrionaceae</taxon>
        <taxon>Photobacterium</taxon>
    </lineage>
</organism>
<reference evidence="2" key="1">
    <citation type="journal article" date="2005" name="Science">
        <title>Life at depth: Photobacterium profundum genome sequence and expression analysis.</title>
        <authorList>
            <person name="Vezzi A."/>
            <person name="Campanaro S."/>
            <person name="D'Angelo M."/>
            <person name="Simonato F."/>
            <person name="Vitulo N."/>
            <person name="Lauro F.M."/>
            <person name="Cestaro A."/>
            <person name="Malacrida G."/>
            <person name="Simionati B."/>
            <person name="Cannata N."/>
            <person name="Romualdi C."/>
            <person name="Bartlett D.H."/>
            <person name="Valle G."/>
        </authorList>
    </citation>
    <scope>NUCLEOTIDE SEQUENCE [LARGE SCALE GENOMIC DNA]</scope>
    <source>
        <strain evidence="2">ATCC BAA-1253 / SS9</strain>
    </source>
</reference>
<gene>
    <name evidence="1" type="ordered locus">PBPRA2205</name>
</gene>